<dbReference type="GO" id="GO:0045944">
    <property type="term" value="P:positive regulation of transcription by RNA polymerase II"/>
    <property type="evidence" value="ECO:0007669"/>
    <property type="project" value="TreeGrafter"/>
</dbReference>
<evidence type="ECO:0000256" key="3">
    <source>
        <dbReference type="ARBA" id="ARBA00022723"/>
    </source>
</evidence>
<dbReference type="InterPro" id="IPR007219">
    <property type="entry name" value="XnlR_reg_dom"/>
</dbReference>
<feature type="transmembrane region" description="Helical" evidence="9">
    <location>
        <begin position="55"/>
        <end position="72"/>
    </location>
</feature>
<dbReference type="CDD" id="cd12148">
    <property type="entry name" value="fungal_TF_MHR"/>
    <property type="match status" value="1"/>
</dbReference>
<dbReference type="GO" id="GO:0006351">
    <property type="term" value="P:DNA-templated transcription"/>
    <property type="evidence" value="ECO:0007669"/>
    <property type="project" value="InterPro"/>
</dbReference>
<dbReference type="GO" id="GO:0008270">
    <property type="term" value="F:zinc ion binding"/>
    <property type="evidence" value="ECO:0007669"/>
    <property type="project" value="InterPro"/>
</dbReference>
<dbReference type="InterPro" id="IPR020846">
    <property type="entry name" value="MFS_dom"/>
</dbReference>
<dbReference type="InterPro" id="IPR001138">
    <property type="entry name" value="Zn2Cys6_DnaBD"/>
</dbReference>
<dbReference type="Gene3D" id="4.10.240.10">
    <property type="entry name" value="Zn(2)-C6 fungal-type DNA-binding domain"/>
    <property type="match status" value="1"/>
</dbReference>
<organism evidence="12 13">
    <name type="scientific">Trichoderma asperellum</name>
    <name type="common">Filamentous fungus</name>
    <dbReference type="NCBI Taxonomy" id="101201"/>
    <lineage>
        <taxon>Eukaryota</taxon>
        <taxon>Fungi</taxon>
        <taxon>Dikarya</taxon>
        <taxon>Ascomycota</taxon>
        <taxon>Pezizomycotina</taxon>
        <taxon>Sordariomycetes</taxon>
        <taxon>Hypocreomycetidae</taxon>
        <taxon>Hypocreales</taxon>
        <taxon>Hypocreaceae</taxon>
        <taxon>Trichoderma</taxon>
    </lineage>
</organism>
<dbReference type="FunFam" id="1.20.1250.20:FF:000034">
    <property type="entry name" value="MFS general substrate transporter"/>
    <property type="match status" value="1"/>
</dbReference>
<dbReference type="InterPro" id="IPR036259">
    <property type="entry name" value="MFS_trans_sf"/>
</dbReference>
<feature type="transmembrane region" description="Helical" evidence="9">
    <location>
        <begin position="96"/>
        <end position="114"/>
    </location>
</feature>
<dbReference type="PROSITE" id="PS50048">
    <property type="entry name" value="ZN2_CY6_FUNGAL_2"/>
    <property type="match status" value="1"/>
</dbReference>
<name>A0A6V8QND5_TRIAP</name>
<dbReference type="GO" id="GO:0005634">
    <property type="term" value="C:nucleus"/>
    <property type="evidence" value="ECO:0007669"/>
    <property type="project" value="UniProtKB-SubCell"/>
</dbReference>
<feature type="transmembrane region" description="Helical" evidence="9">
    <location>
        <begin position="156"/>
        <end position="178"/>
    </location>
</feature>
<keyword evidence="5" id="KW-0238">DNA-binding</keyword>
<accession>A0A6V8QND5</accession>
<dbReference type="GO" id="GO:0022857">
    <property type="term" value="F:transmembrane transporter activity"/>
    <property type="evidence" value="ECO:0007669"/>
    <property type="project" value="InterPro"/>
</dbReference>
<dbReference type="SMART" id="SM00906">
    <property type="entry name" value="Fungal_trans"/>
    <property type="match status" value="1"/>
</dbReference>
<dbReference type="PANTHER" id="PTHR47540">
    <property type="entry name" value="THIAMINE REPRESSIBLE GENES REGULATORY PROTEIN THI5"/>
    <property type="match status" value="1"/>
</dbReference>
<feature type="region of interest" description="Disordered" evidence="8">
    <location>
        <begin position="1"/>
        <end position="31"/>
    </location>
</feature>
<feature type="compositionally biased region" description="Basic and acidic residues" evidence="8">
    <location>
        <begin position="1"/>
        <end position="28"/>
    </location>
</feature>
<keyword evidence="9" id="KW-0472">Membrane</keyword>
<keyword evidence="4" id="KW-0805">Transcription regulation</keyword>
<proteinExistence type="predicted"/>
<keyword evidence="9" id="KW-1133">Transmembrane helix</keyword>
<dbReference type="InterPro" id="IPR011701">
    <property type="entry name" value="MFS"/>
</dbReference>
<evidence type="ECO:0000256" key="1">
    <source>
        <dbReference type="ARBA" id="ARBA00004123"/>
    </source>
</evidence>
<feature type="transmembrane region" description="Helical" evidence="9">
    <location>
        <begin position="334"/>
        <end position="354"/>
    </location>
</feature>
<keyword evidence="9" id="KW-0812">Transmembrane</keyword>
<evidence type="ECO:0000256" key="2">
    <source>
        <dbReference type="ARBA" id="ARBA00004141"/>
    </source>
</evidence>
<feature type="compositionally biased region" description="Basic and acidic residues" evidence="8">
    <location>
        <begin position="723"/>
        <end position="736"/>
    </location>
</feature>
<dbReference type="SMART" id="SM00066">
    <property type="entry name" value="GAL4"/>
    <property type="match status" value="1"/>
</dbReference>
<dbReference type="GO" id="GO:0043565">
    <property type="term" value="F:sequence-specific DNA binding"/>
    <property type="evidence" value="ECO:0007669"/>
    <property type="project" value="TreeGrafter"/>
</dbReference>
<dbReference type="Proteomes" id="UP000517252">
    <property type="component" value="Unassembled WGS sequence"/>
</dbReference>
<feature type="domain" description="Zn(2)-C6 fungal-type" evidence="10">
    <location>
        <begin position="655"/>
        <end position="684"/>
    </location>
</feature>
<comment type="caution">
    <text evidence="12">The sequence shown here is derived from an EMBL/GenBank/DDBJ whole genome shotgun (WGS) entry which is preliminary data.</text>
</comment>
<evidence type="ECO:0000259" key="10">
    <source>
        <dbReference type="PROSITE" id="PS50048"/>
    </source>
</evidence>
<feature type="region of interest" description="Disordered" evidence="8">
    <location>
        <begin position="689"/>
        <end position="749"/>
    </location>
</feature>
<evidence type="ECO:0000256" key="5">
    <source>
        <dbReference type="ARBA" id="ARBA00023125"/>
    </source>
</evidence>
<feature type="transmembrane region" description="Helical" evidence="9">
    <location>
        <begin position="126"/>
        <end position="144"/>
    </location>
</feature>
<dbReference type="PROSITE" id="PS00463">
    <property type="entry name" value="ZN2_CY6_FUNGAL_1"/>
    <property type="match status" value="1"/>
</dbReference>
<evidence type="ECO:0000259" key="11">
    <source>
        <dbReference type="PROSITE" id="PS50850"/>
    </source>
</evidence>
<feature type="transmembrane region" description="Helical" evidence="9">
    <location>
        <begin position="388"/>
        <end position="407"/>
    </location>
</feature>
<evidence type="ECO:0000256" key="8">
    <source>
        <dbReference type="SAM" id="MobiDB-lite"/>
    </source>
</evidence>
<sequence>MDPKRPSAESRDVEQSPLEKSHIIHQEHSGSVSQDDADFLANFSEERKKRVVRKVDWRLLPMLVLLYLMAYMDKTNIGNAKIEGMTKNLEMRGVDYNVAVAIFFIPFVLCEVPSNMILHKINRPSIYMGGIVIAWGVIMTLTGIVQNYAGLLATRFMLGIFEAGFLPGAVLIISNWYLPQETQVRIAILYTSAATGGAFSGLLAFAIGKMDGVAGLDGWRWIFILEGIFTVTVGALCFLLLCDSPALSTRWLDAEEIRYLELRQLARRSNSPREFRDNTKKHFDLAIFKDILCDYKLYLLSLANWSNAVPNYAMKFTMPTILTSMGYKSANAQLLTIPPYILGAISAYAFAIFADKYSWRYPFLIGPQICVVVAFSVLFALSGNIEDNVAACYFAVCLAMLGLYPILPGVNAWNIANTPDPAKRSVNIGLLVCIGNIGGLVGSYIYIDREAPHYPTGYGTSLAFALAGIVAATLLELLLRRSNAKKAQMTDEEVRARYTDEDLDRMGEKSPLFKYTLRTDGPVEKLTQLVASPSLIRGFDPDYGLSINTARRSRKLLTMQRDNRNIGAVNLFGYSILSPTIASSALGPQALHVPSRQVVATADGPTGNPTPVSEACTSSSHTRSAGSRAKRPTTRHSSVGSEAGNRRKLQKVSRACDFCRVKKLRCTGNIPCDVCTKRDLECLYDAEYRRGRPPTPRASEAPVLEQGAKTPLARKSSRPSNRVVDEIGPEQRREFSDASAGSGLRSRASPELETAEIEGQFFDLTSNLTFLHRAWKRFSLQKGGTVPDVLTGSERSQPLMSAGDRPFADPPGQPVLIPDRQLATQLFDFYFENCVVTYRCLHRQYCASFLQVVLDNAQKNLPVHHNLGHSKAALIVNIFAIASLRKEKISGSTSTYDDNGFPLSRSDYYFCEALSLTTGEVGLPRLESVQARVLQVLYLLQTGRMNQAWYVFGSTVPIVSALGLHRKSGRGRDATGRSANTDYIVLQCRRRTFWVVYIIDKYLSVVFGRPRLWHDDDINQDYPDRINDEDMSPQGPSLSPPMLDCHIDSLIAHAEIARIIDNISREVYSLKTIPRPERLNAAKNFCRLLHDWHRDLPAHLGTIRPRSLIPSFRREAIALKLAYCHAMMHANRPFILGYNGQSTSSPLNQIVAECISAARMALETVDDIVSDGMLFHAFWWTPYATFCALAVVYVWEIQQKAYGGNVSDDPSLFELAERCHSHLAQAASTHSPGPRYVIILEELRLEARQGSMRPAQHQVDDTVGIAMTQEAALNTVHDSSAMNLDLSQMLNEASAAPLPPLNEWQATDWLDLDSSALGPFSDLEDLPVIWDV</sequence>
<dbReference type="PANTHER" id="PTHR47540:SF2">
    <property type="entry name" value="ZN(II)2CYS6 TRANSCRIPTION FACTOR (EUROFUNG)"/>
    <property type="match status" value="1"/>
</dbReference>
<feature type="domain" description="Major facilitator superfamily (MFS) profile" evidence="11">
    <location>
        <begin position="59"/>
        <end position="483"/>
    </location>
</feature>
<dbReference type="InterPro" id="IPR036864">
    <property type="entry name" value="Zn2-C6_fun-type_DNA-bd_sf"/>
</dbReference>
<dbReference type="Pfam" id="PF04082">
    <property type="entry name" value="Fungal_trans"/>
    <property type="match status" value="1"/>
</dbReference>
<dbReference type="PROSITE" id="PS50850">
    <property type="entry name" value="MFS"/>
    <property type="match status" value="1"/>
</dbReference>
<dbReference type="EMBL" id="BLZH01000003">
    <property type="protein sequence ID" value="GFP54034.1"/>
    <property type="molecule type" value="Genomic_DNA"/>
</dbReference>
<protein>
    <submittedName>
        <fullName evidence="12">MFS-type transporter cnsO</fullName>
    </submittedName>
</protein>
<dbReference type="GO" id="GO:0000981">
    <property type="term" value="F:DNA-binding transcription factor activity, RNA polymerase II-specific"/>
    <property type="evidence" value="ECO:0007669"/>
    <property type="project" value="InterPro"/>
</dbReference>
<feature type="transmembrane region" description="Helical" evidence="9">
    <location>
        <begin position="187"/>
        <end position="207"/>
    </location>
</feature>
<evidence type="ECO:0000256" key="7">
    <source>
        <dbReference type="ARBA" id="ARBA00023242"/>
    </source>
</evidence>
<dbReference type="GO" id="GO:0016020">
    <property type="term" value="C:membrane"/>
    <property type="evidence" value="ECO:0007669"/>
    <property type="project" value="UniProtKB-SubCell"/>
</dbReference>
<dbReference type="Pfam" id="PF07690">
    <property type="entry name" value="MFS_1"/>
    <property type="match status" value="1"/>
</dbReference>
<keyword evidence="6" id="KW-0804">Transcription</keyword>
<evidence type="ECO:0000313" key="13">
    <source>
        <dbReference type="Proteomes" id="UP000517252"/>
    </source>
</evidence>
<reference evidence="12 13" key="1">
    <citation type="submission" date="2020-07" db="EMBL/GenBank/DDBJ databases">
        <title>Trichoderma asperellum IC-1 whole genome shotgun sequence.</title>
        <authorList>
            <person name="Kanamasa S."/>
            <person name="Takahashi H."/>
        </authorList>
    </citation>
    <scope>NUCLEOTIDE SEQUENCE [LARGE SCALE GENOMIC DNA]</scope>
    <source>
        <strain evidence="12 13">IC-1</strain>
    </source>
</reference>
<feature type="compositionally biased region" description="Low complexity" evidence="8">
    <location>
        <begin position="737"/>
        <end position="749"/>
    </location>
</feature>
<dbReference type="SUPFAM" id="SSF57701">
    <property type="entry name" value="Zn2/Cys6 DNA-binding domain"/>
    <property type="match status" value="1"/>
</dbReference>
<comment type="subcellular location">
    <subcellularLocation>
        <location evidence="2">Membrane</location>
        <topology evidence="2">Multi-pass membrane protein</topology>
    </subcellularLocation>
    <subcellularLocation>
        <location evidence="1">Nucleus</location>
    </subcellularLocation>
</comment>
<evidence type="ECO:0000256" key="4">
    <source>
        <dbReference type="ARBA" id="ARBA00023015"/>
    </source>
</evidence>
<dbReference type="CDD" id="cd00067">
    <property type="entry name" value="GAL4"/>
    <property type="match status" value="1"/>
</dbReference>
<feature type="transmembrane region" description="Helical" evidence="9">
    <location>
        <begin position="428"/>
        <end position="447"/>
    </location>
</feature>
<dbReference type="FunFam" id="1.20.1250.20:FF:000364">
    <property type="entry name" value="MFS general substrate transporter"/>
    <property type="match status" value="1"/>
</dbReference>
<gene>
    <name evidence="12" type="ORF">TASIC1_0003041200</name>
</gene>
<evidence type="ECO:0000256" key="6">
    <source>
        <dbReference type="ARBA" id="ARBA00023163"/>
    </source>
</evidence>
<feature type="transmembrane region" description="Helical" evidence="9">
    <location>
        <begin position="459"/>
        <end position="479"/>
    </location>
</feature>
<feature type="transmembrane region" description="Helical" evidence="9">
    <location>
        <begin position="361"/>
        <end position="382"/>
    </location>
</feature>
<feature type="compositionally biased region" description="Polar residues" evidence="8">
    <location>
        <begin position="607"/>
        <end position="625"/>
    </location>
</feature>
<dbReference type="Pfam" id="PF00172">
    <property type="entry name" value="Zn_clus"/>
    <property type="match status" value="1"/>
</dbReference>
<dbReference type="Gene3D" id="1.20.1250.20">
    <property type="entry name" value="MFS general substrate transporter like domains"/>
    <property type="match status" value="2"/>
</dbReference>
<evidence type="ECO:0000256" key="9">
    <source>
        <dbReference type="SAM" id="Phobius"/>
    </source>
</evidence>
<dbReference type="InterPro" id="IPR051711">
    <property type="entry name" value="Stress_Response_Reg"/>
</dbReference>
<evidence type="ECO:0000313" key="12">
    <source>
        <dbReference type="EMBL" id="GFP54034.1"/>
    </source>
</evidence>
<feature type="transmembrane region" description="Helical" evidence="9">
    <location>
        <begin position="219"/>
        <end position="242"/>
    </location>
</feature>
<keyword evidence="3" id="KW-0479">Metal-binding</keyword>
<feature type="region of interest" description="Disordered" evidence="8">
    <location>
        <begin position="600"/>
        <end position="646"/>
    </location>
</feature>
<dbReference type="SUPFAM" id="SSF103473">
    <property type="entry name" value="MFS general substrate transporter"/>
    <property type="match status" value="1"/>
</dbReference>
<feature type="transmembrane region" description="Helical" evidence="9">
    <location>
        <begin position="297"/>
        <end position="314"/>
    </location>
</feature>
<dbReference type="OrthoDB" id="3037908at2759"/>
<keyword evidence="7" id="KW-0539">Nucleus</keyword>